<dbReference type="AlphaFoldDB" id="A0AAW1YCK9"/>
<sequence>MRFSVIFKYRRHHLLIDRACGNQIAARSWEDSGSYGIRCLGEDKRRETLEKSDKVLIGGSREWRWVEVEE</sequence>
<dbReference type="EMBL" id="JBEDUW010000002">
    <property type="protein sequence ID" value="KAK9946955.1"/>
    <property type="molecule type" value="Genomic_DNA"/>
</dbReference>
<proteinExistence type="predicted"/>
<protein>
    <submittedName>
        <fullName evidence="1">Uncharacterized protein</fullName>
    </submittedName>
</protein>
<evidence type="ECO:0000313" key="2">
    <source>
        <dbReference type="Proteomes" id="UP001457282"/>
    </source>
</evidence>
<name>A0AAW1YCK9_RUBAR</name>
<keyword evidence="2" id="KW-1185">Reference proteome</keyword>
<comment type="caution">
    <text evidence="1">The sequence shown here is derived from an EMBL/GenBank/DDBJ whole genome shotgun (WGS) entry which is preliminary data.</text>
</comment>
<reference evidence="1 2" key="1">
    <citation type="journal article" date="2023" name="G3 (Bethesda)">
        <title>A chromosome-length genome assembly and annotation of blackberry (Rubus argutus, cv. 'Hillquist').</title>
        <authorList>
            <person name="Bruna T."/>
            <person name="Aryal R."/>
            <person name="Dudchenko O."/>
            <person name="Sargent D.J."/>
            <person name="Mead D."/>
            <person name="Buti M."/>
            <person name="Cavallini A."/>
            <person name="Hytonen T."/>
            <person name="Andres J."/>
            <person name="Pham M."/>
            <person name="Weisz D."/>
            <person name="Mascagni F."/>
            <person name="Usai G."/>
            <person name="Natali L."/>
            <person name="Bassil N."/>
            <person name="Fernandez G.E."/>
            <person name="Lomsadze A."/>
            <person name="Armour M."/>
            <person name="Olukolu B."/>
            <person name="Poorten T."/>
            <person name="Britton C."/>
            <person name="Davik J."/>
            <person name="Ashrafi H."/>
            <person name="Aiden E.L."/>
            <person name="Borodovsky M."/>
            <person name="Worthington M."/>
        </authorList>
    </citation>
    <scope>NUCLEOTIDE SEQUENCE [LARGE SCALE GENOMIC DNA]</scope>
    <source>
        <strain evidence="1">PI 553951</strain>
    </source>
</reference>
<accession>A0AAW1YCK9</accession>
<gene>
    <name evidence="1" type="ORF">M0R45_012392</name>
</gene>
<dbReference type="Proteomes" id="UP001457282">
    <property type="component" value="Unassembled WGS sequence"/>
</dbReference>
<organism evidence="1 2">
    <name type="scientific">Rubus argutus</name>
    <name type="common">Southern blackberry</name>
    <dbReference type="NCBI Taxonomy" id="59490"/>
    <lineage>
        <taxon>Eukaryota</taxon>
        <taxon>Viridiplantae</taxon>
        <taxon>Streptophyta</taxon>
        <taxon>Embryophyta</taxon>
        <taxon>Tracheophyta</taxon>
        <taxon>Spermatophyta</taxon>
        <taxon>Magnoliopsida</taxon>
        <taxon>eudicotyledons</taxon>
        <taxon>Gunneridae</taxon>
        <taxon>Pentapetalae</taxon>
        <taxon>rosids</taxon>
        <taxon>fabids</taxon>
        <taxon>Rosales</taxon>
        <taxon>Rosaceae</taxon>
        <taxon>Rosoideae</taxon>
        <taxon>Rosoideae incertae sedis</taxon>
        <taxon>Rubus</taxon>
    </lineage>
</organism>
<evidence type="ECO:0000313" key="1">
    <source>
        <dbReference type="EMBL" id="KAK9946955.1"/>
    </source>
</evidence>